<evidence type="ECO:0000256" key="17">
    <source>
        <dbReference type="SAM" id="Coils"/>
    </source>
</evidence>
<evidence type="ECO:0000256" key="15">
    <source>
        <dbReference type="ARBA" id="ARBA00041712"/>
    </source>
</evidence>
<sequence>MASSTYKSIFNIKILFLYSTTLNQLNSKRLQVENNLLHNELTMNNLKDEIDRLTSMNTKQLNRYQFELEQYKSIIDELEIQLHNQIESINFKNNEKESTTIIPILLFTCNRSFYLNPSLNSLLKIRKEKDKVRHPIIVSQDCDDLLTTQTLNRFKDDIIIFRHQNYTKVPSYEAIANHYKWALSQVFRLHFEAVIVLEDDLEVSPDFLDYFNYFYPVLLEDSSLFCISAWNDFGKTNFTNPDWNRAVTTFQRTEFFPGLGWLLTSKFWNEIVEQWPTNYWDDFLRTKLVTKGRHCIQPQVPRVKNIGHLGTSDTGVYDKHLKDIEYNNKSIDYFKFDKNQFKLDNYIAKLKNDIEQAKLIQLYEIDAYGYKNMTLNFNLLQN</sequence>
<dbReference type="EC" id="2.4.1.101" evidence="14"/>
<dbReference type="Pfam" id="PF03071">
    <property type="entry name" value="GNT-I"/>
    <property type="match status" value="1"/>
</dbReference>
<dbReference type="OMA" id="KGYDLSW"/>
<evidence type="ECO:0000256" key="3">
    <source>
        <dbReference type="ARBA" id="ARBA00004922"/>
    </source>
</evidence>
<comment type="similarity">
    <text evidence="4">Belongs to the glycosyltransferase 13 family.</text>
</comment>
<evidence type="ECO:0000256" key="8">
    <source>
        <dbReference type="ARBA" id="ARBA00022723"/>
    </source>
</evidence>
<evidence type="ECO:0000256" key="6">
    <source>
        <dbReference type="ARBA" id="ARBA00022679"/>
    </source>
</evidence>
<dbReference type="RefSeq" id="XP_020433654.1">
    <property type="nucleotide sequence ID" value="XM_020576405.1"/>
</dbReference>
<keyword evidence="10" id="KW-1133">Transmembrane helix</keyword>
<keyword evidence="17" id="KW-0175">Coiled coil</keyword>
<evidence type="ECO:0000256" key="11">
    <source>
        <dbReference type="ARBA" id="ARBA00023034"/>
    </source>
</evidence>
<dbReference type="GO" id="GO:0003827">
    <property type="term" value="F:alpha-1,3-mannosylglycoprotein 2-beta-N-acetylglucosaminyltransferase activity"/>
    <property type="evidence" value="ECO:0007669"/>
    <property type="project" value="UniProtKB-EC"/>
</dbReference>
<comment type="subcellular location">
    <subcellularLocation>
        <location evidence="2">Golgi apparatus membrane</location>
        <topology evidence="2">Single-pass type II membrane protein</topology>
    </subcellularLocation>
</comment>
<keyword evidence="7" id="KW-0812">Transmembrane</keyword>
<keyword evidence="9" id="KW-0735">Signal-anchor</keyword>
<name>D3BAF0_HETP5</name>
<dbReference type="InterPro" id="IPR029044">
    <property type="entry name" value="Nucleotide-diphossugar_trans"/>
</dbReference>
<accession>D3BAF0</accession>
<dbReference type="EMBL" id="ADBJ01000025">
    <property type="protein sequence ID" value="EFA81537.1"/>
    <property type="molecule type" value="Genomic_DNA"/>
</dbReference>
<dbReference type="FunFam" id="3.90.550.10:FF:000252">
    <property type="entry name" value="Protein O-linked-mannose beta-1,2-N-acetylglucosaminyltransferase 1"/>
    <property type="match status" value="1"/>
</dbReference>
<keyword evidence="12" id="KW-0472">Membrane</keyword>
<dbReference type="PANTHER" id="PTHR10468:SF0">
    <property type="entry name" value="ALPHA-1,3-MANNOSYL-GLYCOPROTEIN 2-BETA-N-ACETYLGLUCOSAMINYLTRANSFERASE"/>
    <property type="match status" value="1"/>
</dbReference>
<keyword evidence="6 18" id="KW-0808">Transferase</keyword>
<dbReference type="GeneID" id="31361010"/>
<keyword evidence="11" id="KW-0333">Golgi apparatus</keyword>
<evidence type="ECO:0000256" key="12">
    <source>
        <dbReference type="ARBA" id="ARBA00023136"/>
    </source>
</evidence>
<comment type="cofactor">
    <cofactor evidence="1">
        <name>Mn(2+)</name>
        <dbReference type="ChEBI" id="CHEBI:29035"/>
    </cofactor>
</comment>
<dbReference type="GO" id="GO:0000139">
    <property type="term" value="C:Golgi membrane"/>
    <property type="evidence" value="ECO:0007669"/>
    <property type="project" value="UniProtKB-SubCell"/>
</dbReference>
<dbReference type="PANTHER" id="PTHR10468">
    <property type="entry name" value="PROTEIN O-LINKED-MANNOSE BETA-1,2-N-ACETYLGLUCOSAMINYLTRANSFERASE 1/ALPHA-1,3-MANNOSYL-GLYCOPROTEIN 2-BETA-N-ACETYLGLUCOSAMINYLTRANSFERASE"/>
    <property type="match status" value="1"/>
</dbReference>
<keyword evidence="19" id="KW-1185">Reference proteome</keyword>
<dbReference type="UniPathway" id="UPA00378"/>
<gene>
    <name evidence="18" type="primary">gnt3</name>
    <name evidence="18" type="ORF">PPL_05526</name>
</gene>
<comment type="catalytic activity">
    <reaction evidence="16">
        <text>N(4)-(alpha-D-Man-(1-&gt;3)-[alpha-D-Man-(1-&gt;3)-[alpha-D-Man-(1-&gt;6)]-alpha-D-Man-(1-&gt;6)]-beta-D-Man-(1-&gt;4)-beta-D-GlcNAc-(1-&gt;4)-beta-D-GlcNAc)-L-asparaginyl-[protein] (N-glucan mannose isomer 5A1,2) + UDP-N-acetyl-alpha-D-glucosamine = N(4)-{beta-D-GlcNAc-(1-&gt;2)-alpha-D-Man-(1-&gt;3)-[alpha-D-Man-(1-&gt;3)-[alpha-D-Man-(1-&gt;6)]-alpha-D-Man-(1-&gt;6)]-beta-D-Man-(1-&gt;4)-beta-D-GlcNAc-(1-&gt;4)-beta-D-GlcNAc}-L-asparaginyl-[protein] + UDP + H(+)</text>
        <dbReference type="Rhea" id="RHEA:11456"/>
        <dbReference type="Rhea" id="RHEA-COMP:14367"/>
        <dbReference type="Rhea" id="RHEA-COMP:14368"/>
        <dbReference type="ChEBI" id="CHEBI:15378"/>
        <dbReference type="ChEBI" id="CHEBI:57705"/>
        <dbReference type="ChEBI" id="CHEBI:58223"/>
        <dbReference type="ChEBI" id="CHEBI:59087"/>
        <dbReference type="ChEBI" id="CHEBI:60625"/>
        <dbReference type="EC" id="2.4.1.101"/>
    </reaction>
</comment>
<evidence type="ECO:0000256" key="10">
    <source>
        <dbReference type="ARBA" id="ARBA00022989"/>
    </source>
</evidence>
<dbReference type="GO" id="GO:0046872">
    <property type="term" value="F:metal ion binding"/>
    <property type="evidence" value="ECO:0007669"/>
    <property type="project" value="UniProtKB-KW"/>
</dbReference>
<evidence type="ECO:0000256" key="9">
    <source>
        <dbReference type="ARBA" id="ARBA00022968"/>
    </source>
</evidence>
<keyword evidence="13" id="KW-0464">Manganese</keyword>
<dbReference type="InterPro" id="IPR004139">
    <property type="entry name" value="Glyco_trans_13"/>
</dbReference>
<evidence type="ECO:0000256" key="1">
    <source>
        <dbReference type="ARBA" id="ARBA00001936"/>
    </source>
</evidence>
<evidence type="ECO:0000256" key="14">
    <source>
        <dbReference type="ARBA" id="ARBA00038949"/>
    </source>
</evidence>
<dbReference type="SUPFAM" id="SSF53448">
    <property type="entry name" value="Nucleotide-diphospho-sugar transferases"/>
    <property type="match status" value="1"/>
</dbReference>
<feature type="coiled-coil region" evidence="17">
    <location>
        <begin position="43"/>
        <end position="95"/>
    </location>
</feature>
<evidence type="ECO:0000256" key="4">
    <source>
        <dbReference type="ARBA" id="ARBA00006492"/>
    </source>
</evidence>
<evidence type="ECO:0000256" key="13">
    <source>
        <dbReference type="ARBA" id="ARBA00023211"/>
    </source>
</evidence>
<keyword evidence="8" id="KW-0479">Metal-binding</keyword>
<evidence type="ECO:0000256" key="16">
    <source>
        <dbReference type="ARBA" id="ARBA00049421"/>
    </source>
</evidence>
<protein>
    <recommendedName>
        <fullName evidence="14">alpha-1,3-mannosyl-glycoprotein 2-beta-N-acetylglucosaminyltransferase</fullName>
        <ecNumber evidence="14">2.4.1.101</ecNumber>
    </recommendedName>
    <alternativeName>
        <fullName evidence="15">N-glycosyl-oligosaccharide-glycoprotein N-acetylglucosaminyltransferase I</fullName>
    </alternativeName>
</protein>
<evidence type="ECO:0000313" key="18">
    <source>
        <dbReference type="EMBL" id="EFA81537.1"/>
    </source>
</evidence>
<dbReference type="Proteomes" id="UP000001396">
    <property type="component" value="Unassembled WGS sequence"/>
</dbReference>
<evidence type="ECO:0000256" key="5">
    <source>
        <dbReference type="ARBA" id="ARBA00022676"/>
    </source>
</evidence>
<dbReference type="InParanoid" id="D3BAF0"/>
<dbReference type="FunCoup" id="D3BAF0">
    <property type="interactions" value="235"/>
</dbReference>
<comment type="caution">
    <text evidence="18">The sequence shown here is derived from an EMBL/GenBank/DDBJ whole genome shotgun (WGS) entry which is preliminary data.</text>
</comment>
<comment type="pathway">
    <text evidence="3">Protein modification; protein glycosylation.</text>
</comment>
<evidence type="ECO:0000256" key="2">
    <source>
        <dbReference type="ARBA" id="ARBA00004323"/>
    </source>
</evidence>
<dbReference type="Gene3D" id="3.90.550.10">
    <property type="entry name" value="Spore Coat Polysaccharide Biosynthesis Protein SpsA, Chain A"/>
    <property type="match status" value="1"/>
</dbReference>
<organism evidence="18 19">
    <name type="scientific">Heterostelium pallidum (strain ATCC 26659 / Pp 5 / PN500)</name>
    <name type="common">Cellular slime mold</name>
    <name type="synonym">Polysphondylium pallidum</name>
    <dbReference type="NCBI Taxonomy" id="670386"/>
    <lineage>
        <taxon>Eukaryota</taxon>
        <taxon>Amoebozoa</taxon>
        <taxon>Evosea</taxon>
        <taxon>Eumycetozoa</taxon>
        <taxon>Dictyostelia</taxon>
        <taxon>Acytosteliales</taxon>
        <taxon>Acytosteliaceae</taxon>
        <taxon>Heterostelium</taxon>
    </lineage>
</organism>
<proteinExistence type="inferred from homology"/>
<dbReference type="InterPro" id="IPR052261">
    <property type="entry name" value="Glycosyltransferase_13"/>
</dbReference>
<evidence type="ECO:0000256" key="7">
    <source>
        <dbReference type="ARBA" id="ARBA00022692"/>
    </source>
</evidence>
<dbReference type="AlphaFoldDB" id="D3BAF0"/>
<keyword evidence="5" id="KW-0328">Glycosyltransferase</keyword>
<evidence type="ECO:0000313" key="19">
    <source>
        <dbReference type="Proteomes" id="UP000001396"/>
    </source>
</evidence>
<reference evidence="18 19" key="1">
    <citation type="journal article" date="2011" name="Genome Res.">
        <title>Phylogeny-wide analysis of social amoeba genomes highlights ancient origins for complex intercellular communication.</title>
        <authorList>
            <person name="Heidel A.J."/>
            <person name="Lawal H.M."/>
            <person name="Felder M."/>
            <person name="Schilde C."/>
            <person name="Helps N.R."/>
            <person name="Tunggal B."/>
            <person name="Rivero F."/>
            <person name="John U."/>
            <person name="Schleicher M."/>
            <person name="Eichinger L."/>
            <person name="Platzer M."/>
            <person name="Noegel A.A."/>
            <person name="Schaap P."/>
            <person name="Gloeckner G."/>
        </authorList>
    </citation>
    <scope>NUCLEOTIDE SEQUENCE [LARGE SCALE GENOMIC DNA]</scope>
    <source>
        <strain evidence="19">ATCC 26659 / Pp 5 / PN500</strain>
    </source>
</reference>
<dbReference type="STRING" id="670386.D3BAF0"/>